<name>A0ABR7WEW0_9ACTN</name>
<dbReference type="PROSITE" id="PS51257">
    <property type="entry name" value="PROKAR_LIPOPROTEIN"/>
    <property type="match status" value="1"/>
</dbReference>
<keyword evidence="2" id="KW-0732">Signal</keyword>
<protein>
    <recommendedName>
        <fullName evidence="5">Lipoprotein</fullName>
    </recommendedName>
</protein>
<evidence type="ECO:0008006" key="5">
    <source>
        <dbReference type="Google" id="ProtNLM"/>
    </source>
</evidence>
<evidence type="ECO:0000313" key="3">
    <source>
        <dbReference type="EMBL" id="MBD1321321.1"/>
    </source>
</evidence>
<gene>
    <name evidence="3" type="ORF">IDF66_17175</name>
</gene>
<dbReference type="Proteomes" id="UP000602395">
    <property type="component" value="Unassembled WGS sequence"/>
</dbReference>
<accession>A0ABR7WEW0</accession>
<evidence type="ECO:0000256" key="2">
    <source>
        <dbReference type="SAM" id="SignalP"/>
    </source>
</evidence>
<evidence type="ECO:0000313" key="4">
    <source>
        <dbReference type="Proteomes" id="UP000602395"/>
    </source>
</evidence>
<organism evidence="3 4">
    <name type="scientific">Gordonia hankookensis</name>
    <dbReference type="NCBI Taxonomy" id="589403"/>
    <lineage>
        <taxon>Bacteria</taxon>
        <taxon>Bacillati</taxon>
        <taxon>Actinomycetota</taxon>
        <taxon>Actinomycetes</taxon>
        <taxon>Mycobacteriales</taxon>
        <taxon>Gordoniaceae</taxon>
        <taxon>Gordonia</taxon>
    </lineage>
</organism>
<reference evidence="3 4" key="1">
    <citation type="submission" date="2020-09" db="EMBL/GenBank/DDBJ databases">
        <title>Novel species in genus Gordonia.</title>
        <authorList>
            <person name="Zhang G."/>
        </authorList>
    </citation>
    <scope>NUCLEOTIDE SEQUENCE [LARGE SCALE GENOMIC DNA]</scope>
    <source>
        <strain evidence="3 4">ON-33</strain>
    </source>
</reference>
<dbReference type="EMBL" id="JACWMS010000003">
    <property type="protein sequence ID" value="MBD1321321.1"/>
    <property type="molecule type" value="Genomic_DNA"/>
</dbReference>
<proteinExistence type="predicted"/>
<feature type="chain" id="PRO_5046973872" description="Lipoprotein" evidence="2">
    <location>
        <begin position="24"/>
        <end position="217"/>
    </location>
</feature>
<sequence length="217" mass="21720">MYATRRVLPAVCLVAALTTAACATSTTADVEPPTSVPTSAAVIVPAGQSARSAPGTGLTFGENAVLPADAFAETGSLAMYTVTGITPAEGVPENTTRGGAPYYVYVTVTSLATRAGAAPGVMGLSASADGRTPALTMSPDPGLAKCPVTTPPPQMRRGESYATCLVAVADPGQRLRQVIYWADTTGDPALDYKSSPVVWSPAGAPPPSAGSPTPAPG</sequence>
<feature type="signal peptide" evidence="2">
    <location>
        <begin position="1"/>
        <end position="23"/>
    </location>
</feature>
<keyword evidence="4" id="KW-1185">Reference proteome</keyword>
<feature type="region of interest" description="Disordered" evidence="1">
    <location>
        <begin position="192"/>
        <end position="217"/>
    </location>
</feature>
<comment type="caution">
    <text evidence="3">The sequence shown here is derived from an EMBL/GenBank/DDBJ whole genome shotgun (WGS) entry which is preliminary data.</text>
</comment>
<feature type="compositionally biased region" description="Pro residues" evidence="1">
    <location>
        <begin position="203"/>
        <end position="217"/>
    </location>
</feature>
<evidence type="ECO:0000256" key="1">
    <source>
        <dbReference type="SAM" id="MobiDB-lite"/>
    </source>
</evidence>